<feature type="region of interest" description="Disordered" evidence="1">
    <location>
        <begin position="287"/>
        <end position="319"/>
    </location>
</feature>
<name>A0ABT0XP24_9BACI</name>
<keyword evidence="2" id="KW-0732">Signal</keyword>
<dbReference type="Proteomes" id="UP001203665">
    <property type="component" value="Unassembled WGS sequence"/>
</dbReference>
<feature type="signal peptide" evidence="2">
    <location>
        <begin position="1"/>
        <end position="27"/>
    </location>
</feature>
<accession>A0ABT0XP24</accession>
<proteinExistence type="predicted"/>
<protein>
    <submittedName>
        <fullName evidence="3">Uncharacterized protein</fullName>
    </submittedName>
</protein>
<feature type="compositionally biased region" description="Basic and acidic residues" evidence="1">
    <location>
        <begin position="304"/>
        <end position="313"/>
    </location>
</feature>
<keyword evidence="4" id="KW-1185">Reference proteome</keyword>
<feature type="chain" id="PRO_5045525123" evidence="2">
    <location>
        <begin position="28"/>
        <end position="319"/>
    </location>
</feature>
<evidence type="ECO:0000256" key="1">
    <source>
        <dbReference type="SAM" id="MobiDB-lite"/>
    </source>
</evidence>
<sequence>MKLMRKTSTILLLSVLTIGSLELPVQAASQLSKPSKPQGTTEEVNTDAPVGEQALSAVDHGENANDDTLKNIAETNPFIHILDGFDQVWSMNQPDWRDGTALTVPGENGEVADYGDGPTVYFDGYKNDQTKVVADKKTYANTEIRDPTTWEANIRYVEQVTNNRTDQEALEAYYDDQRDKIYSMMDGFGPLANTYVDIVQPKTNVIRSADEMDKLLEETTVEDESQGMGVWEGTELEDTLDLVDLIRFRNPSSSNPSKYFYSSPRPYRMNSNGEVKEVVDENGLPVWDTIGSGESAEEELPSGGKKETGERQYQHMKRM</sequence>
<gene>
    <name evidence="3" type="ORF">NDM98_20915</name>
</gene>
<organism evidence="3 4">
    <name type="scientific">Alkalicoccobacillus plakortidis</name>
    <dbReference type="NCBI Taxonomy" id="444060"/>
    <lineage>
        <taxon>Bacteria</taxon>
        <taxon>Bacillati</taxon>
        <taxon>Bacillota</taxon>
        <taxon>Bacilli</taxon>
        <taxon>Bacillales</taxon>
        <taxon>Bacillaceae</taxon>
        <taxon>Alkalicoccobacillus</taxon>
    </lineage>
</organism>
<comment type="caution">
    <text evidence="3">The sequence shown here is derived from an EMBL/GenBank/DDBJ whole genome shotgun (WGS) entry which is preliminary data.</text>
</comment>
<evidence type="ECO:0000313" key="4">
    <source>
        <dbReference type="Proteomes" id="UP001203665"/>
    </source>
</evidence>
<dbReference type="RefSeq" id="WP_251611466.1">
    <property type="nucleotide sequence ID" value="NZ_JAMQJY010000005.1"/>
</dbReference>
<reference evidence="3" key="1">
    <citation type="submission" date="2022-06" db="EMBL/GenBank/DDBJ databases">
        <title>Alkalicoccobacillus porphyridii sp. nov., isolated from a marine red alga, Porphyridium purpureum and reclassification of Shouchella plakortidis and Shouchella gibsonii as Alkalicoccobacillus plakortidis comb. nov. and Alkalicoccobacillus gibsonii comb. nov.</title>
        <authorList>
            <person name="Kim K.H."/>
            <person name="Lee J.K."/>
            <person name="Han D.M."/>
            <person name="Baek J.H."/>
            <person name="Jeon C.O."/>
        </authorList>
    </citation>
    <scope>NUCLEOTIDE SEQUENCE</scope>
    <source>
        <strain evidence="3">DSM 19153</strain>
    </source>
</reference>
<dbReference type="EMBL" id="JAMQJY010000005">
    <property type="protein sequence ID" value="MCM2677658.1"/>
    <property type="molecule type" value="Genomic_DNA"/>
</dbReference>
<evidence type="ECO:0000256" key="2">
    <source>
        <dbReference type="SAM" id="SignalP"/>
    </source>
</evidence>
<evidence type="ECO:0000313" key="3">
    <source>
        <dbReference type="EMBL" id="MCM2677658.1"/>
    </source>
</evidence>